<comment type="similarity">
    <text evidence="1 2">Belongs to the enoyl-CoA hydratase/isomerase family.</text>
</comment>
<dbReference type="InterPro" id="IPR001753">
    <property type="entry name" value="Enoyl-CoA_hydra/iso"/>
</dbReference>
<dbReference type="GO" id="GO:0006635">
    <property type="term" value="P:fatty acid beta-oxidation"/>
    <property type="evidence" value="ECO:0007669"/>
    <property type="project" value="TreeGrafter"/>
</dbReference>
<name>A0A9P1H0T4_9PEZI</name>
<gene>
    <name evidence="3" type="ORF">PPNO1_LOCUS3622</name>
</gene>
<dbReference type="OrthoDB" id="2139957at2759"/>
<dbReference type="AlphaFoldDB" id="A0A9P1H0T4"/>
<dbReference type="InterPro" id="IPR018376">
    <property type="entry name" value="Enoyl-CoA_hyd/isom_CS"/>
</dbReference>
<dbReference type="PROSITE" id="PS00166">
    <property type="entry name" value="ENOYL_COA_HYDRATASE"/>
    <property type="match status" value="1"/>
</dbReference>
<dbReference type="Proteomes" id="UP000838763">
    <property type="component" value="Unassembled WGS sequence"/>
</dbReference>
<dbReference type="EMBL" id="CALLCH030000009">
    <property type="protein sequence ID" value="CAI4213878.1"/>
    <property type="molecule type" value="Genomic_DNA"/>
</dbReference>
<comment type="caution">
    <text evidence="3">The sequence shown here is derived from an EMBL/GenBank/DDBJ whole genome shotgun (WGS) entry which is preliminary data.</text>
</comment>
<sequence length="254" mass="26862">MAYSTAPPACSVADVSFPTPSVMLVTINRERALNAITMAGHTEGAALWQEEGVLRGADLVEQKERNRKIIGGLPSSGFFGISTRVGKKPIIAAVNGFAFGGGFEIVLNCDLVIASPTATFTLPEAKWGLYAAAGGLARAVRTFGMQLAAEMAIAGRVLSAEELQRLGFLRVAASQETLLEEAMALAAGVARMSPDAVIVSRAGLRQAWETGSVQRAAQITDEQFGRGLMEGQNARIGLEAFAAKREPEWVPSKL</sequence>
<dbReference type="CDD" id="cd06558">
    <property type="entry name" value="crotonase-like"/>
    <property type="match status" value="1"/>
</dbReference>
<accession>A0A9P1H0T4</accession>
<proteinExistence type="inferred from homology"/>
<dbReference type="PANTHER" id="PTHR11941:SF68">
    <property type="entry name" value="CARNITINYL-COA DEHYDRATASE"/>
    <property type="match status" value="1"/>
</dbReference>
<evidence type="ECO:0000256" key="1">
    <source>
        <dbReference type="ARBA" id="ARBA00005254"/>
    </source>
</evidence>
<dbReference type="GO" id="GO:0003824">
    <property type="term" value="F:catalytic activity"/>
    <property type="evidence" value="ECO:0007669"/>
    <property type="project" value="InterPro"/>
</dbReference>
<dbReference type="InterPro" id="IPR029045">
    <property type="entry name" value="ClpP/crotonase-like_dom_sf"/>
</dbReference>
<organism evidence="3 4">
    <name type="scientific">Parascedosporium putredinis</name>
    <dbReference type="NCBI Taxonomy" id="1442378"/>
    <lineage>
        <taxon>Eukaryota</taxon>
        <taxon>Fungi</taxon>
        <taxon>Dikarya</taxon>
        <taxon>Ascomycota</taxon>
        <taxon>Pezizomycotina</taxon>
        <taxon>Sordariomycetes</taxon>
        <taxon>Hypocreomycetidae</taxon>
        <taxon>Microascales</taxon>
        <taxon>Microascaceae</taxon>
        <taxon>Parascedosporium</taxon>
    </lineage>
</organism>
<protein>
    <recommendedName>
        <fullName evidence="5">Enoyl-CoA hydratase</fullName>
    </recommendedName>
</protein>
<dbReference type="GO" id="GO:0005739">
    <property type="term" value="C:mitochondrion"/>
    <property type="evidence" value="ECO:0007669"/>
    <property type="project" value="TreeGrafter"/>
</dbReference>
<dbReference type="SUPFAM" id="SSF52096">
    <property type="entry name" value="ClpP/crotonase"/>
    <property type="match status" value="1"/>
</dbReference>
<evidence type="ECO:0000256" key="2">
    <source>
        <dbReference type="RuleBase" id="RU003707"/>
    </source>
</evidence>
<evidence type="ECO:0000313" key="3">
    <source>
        <dbReference type="EMBL" id="CAI4213878.1"/>
    </source>
</evidence>
<evidence type="ECO:0008006" key="5">
    <source>
        <dbReference type="Google" id="ProtNLM"/>
    </source>
</evidence>
<reference evidence="3" key="1">
    <citation type="submission" date="2022-11" db="EMBL/GenBank/DDBJ databases">
        <authorList>
            <person name="Scott C."/>
            <person name="Bruce N."/>
        </authorList>
    </citation>
    <scope>NUCLEOTIDE SEQUENCE</scope>
</reference>
<dbReference type="Pfam" id="PF00378">
    <property type="entry name" value="ECH_1"/>
    <property type="match status" value="1"/>
</dbReference>
<keyword evidence="4" id="KW-1185">Reference proteome</keyword>
<evidence type="ECO:0000313" key="4">
    <source>
        <dbReference type="Proteomes" id="UP000838763"/>
    </source>
</evidence>
<dbReference type="Gene3D" id="3.90.226.10">
    <property type="entry name" value="2-enoyl-CoA Hydratase, Chain A, domain 1"/>
    <property type="match status" value="1"/>
</dbReference>
<dbReference type="PANTHER" id="PTHR11941">
    <property type="entry name" value="ENOYL-COA HYDRATASE-RELATED"/>
    <property type="match status" value="1"/>
</dbReference>